<dbReference type="Proteomes" id="UP001142153">
    <property type="component" value="Unassembled WGS sequence"/>
</dbReference>
<dbReference type="SUPFAM" id="SSF46894">
    <property type="entry name" value="C-terminal effector domain of the bipartite response regulators"/>
    <property type="match status" value="1"/>
</dbReference>
<sequence>MTIEVRRTEVGLGRHRAAVPPTRGTLMLVDTDAVVAAHLMDDAAKIGIETTWCDDGAEALLAIGVEQPNVLVLAARTSTVDAARITSAVRNRWNLPILIGAPSADELTRQALSAGASALIVRPYDINTIAPFAFNGFHEPRRDQQVYTAGPIEVDRDGYETRVRGRDVQLTQRELELLVYLIERRGRVASSDEISRAVWGHPADTNTVAVHVRRLREKLGHDPEHGEFIRTIRGAGYRLAPSISA</sequence>
<evidence type="ECO:0000256" key="4">
    <source>
        <dbReference type="ARBA" id="ARBA00023125"/>
    </source>
</evidence>
<dbReference type="PROSITE" id="PS51755">
    <property type="entry name" value="OMPR_PHOB"/>
    <property type="match status" value="1"/>
</dbReference>
<evidence type="ECO:0000313" key="11">
    <source>
        <dbReference type="Proteomes" id="UP001142153"/>
    </source>
</evidence>
<keyword evidence="1" id="KW-0597">Phosphoprotein</keyword>
<evidence type="ECO:0000256" key="6">
    <source>
        <dbReference type="PROSITE-ProRule" id="PRU00169"/>
    </source>
</evidence>
<evidence type="ECO:0000313" key="10">
    <source>
        <dbReference type="EMBL" id="MCZ8377982.1"/>
    </source>
</evidence>
<keyword evidence="4 7" id="KW-0238">DNA-binding</keyword>
<dbReference type="InterPro" id="IPR011006">
    <property type="entry name" value="CheY-like_superfamily"/>
</dbReference>
<evidence type="ECO:0000259" key="8">
    <source>
        <dbReference type="PROSITE" id="PS50110"/>
    </source>
</evidence>
<name>A0ABT4PN44_9MYCO</name>
<dbReference type="Gene3D" id="3.40.50.2300">
    <property type="match status" value="1"/>
</dbReference>
<dbReference type="InterPro" id="IPR039420">
    <property type="entry name" value="WalR-like"/>
</dbReference>
<evidence type="ECO:0000256" key="7">
    <source>
        <dbReference type="PROSITE-ProRule" id="PRU01091"/>
    </source>
</evidence>
<dbReference type="InterPro" id="IPR001789">
    <property type="entry name" value="Sig_transdc_resp-reg_receiver"/>
</dbReference>
<dbReference type="InterPro" id="IPR036388">
    <property type="entry name" value="WH-like_DNA-bd_sf"/>
</dbReference>
<dbReference type="Gene3D" id="1.10.10.10">
    <property type="entry name" value="Winged helix-like DNA-binding domain superfamily/Winged helix DNA-binding domain"/>
    <property type="match status" value="1"/>
</dbReference>
<dbReference type="InterPro" id="IPR016032">
    <property type="entry name" value="Sig_transdc_resp-reg_C-effctor"/>
</dbReference>
<comment type="caution">
    <text evidence="10">The sequence shown here is derived from an EMBL/GenBank/DDBJ whole genome shotgun (WGS) entry which is preliminary data.</text>
</comment>
<evidence type="ECO:0000259" key="9">
    <source>
        <dbReference type="PROSITE" id="PS51755"/>
    </source>
</evidence>
<protein>
    <submittedName>
        <fullName evidence="10">Response regulator transcription factor</fullName>
    </submittedName>
</protein>
<keyword evidence="3" id="KW-0805">Transcription regulation</keyword>
<dbReference type="PANTHER" id="PTHR48111">
    <property type="entry name" value="REGULATOR OF RPOS"/>
    <property type="match status" value="1"/>
</dbReference>
<gene>
    <name evidence="10" type="ORF">O6P37_03830</name>
</gene>
<evidence type="ECO:0000256" key="2">
    <source>
        <dbReference type="ARBA" id="ARBA00023012"/>
    </source>
</evidence>
<feature type="domain" description="OmpR/PhoB-type" evidence="9">
    <location>
        <begin position="144"/>
        <end position="241"/>
    </location>
</feature>
<keyword evidence="5" id="KW-0804">Transcription</keyword>
<dbReference type="InterPro" id="IPR001867">
    <property type="entry name" value="OmpR/PhoB-type_DNA-bd"/>
</dbReference>
<feature type="DNA-binding region" description="OmpR/PhoB-type" evidence="7">
    <location>
        <begin position="144"/>
        <end position="241"/>
    </location>
</feature>
<dbReference type="SUPFAM" id="SSF52172">
    <property type="entry name" value="CheY-like"/>
    <property type="match status" value="1"/>
</dbReference>
<dbReference type="Pfam" id="PF00486">
    <property type="entry name" value="Trans_reg_C"/>
    <property type="match status" value="1"/>
</dbReference>
<keyword evidence="2" id="KW-0902">Two-component regulatory system</keyword>
<reference evidence="10" key="1">
    <citation type="submission" date="2022-12" db="EMBL/GenBank/DDBJ databases">
        <authorList>
            <person name="Deng Y."/>
            <person name="Zhang Y.-Q."/>
        </authorList>
    </citation>
    <scope>NUCLEOTIDE SEQUENCE</scope>
    <source>
        <strain evidence="10">CPCC 205372</strain>
    </source>
</reference>
<keyword evidence="11" id="KW-1185">Reference proteome</keyword>
<proteinExistence type="predicted"/>
<organism evidence="10 11">
    <name type="scientific">Mycobacterium hippophais</name>
    <dbReference type="NCBI Taxonomy" id="3016340"/>
    <lineage>
        <taxon>Bacteria</taxon>
        <taxon>Bacillati</taxon>
        <taxon>Actinomycetota</taxon>
        <taxon>Actinomycetes</taxon>
        <taxon>Mycobacteriales</taxon>
        <taxon>Mycobacteriaceae</taxon>
        <taxon>Mycobacterium</taxon>
    </lineage>
</organism>
<dbReference type="EMBL" id="JAPZPY010000001">
    <property type="protein sequence ID" value="MCZ8377982.1"/>
    <property type="molecule type" value="Genomic_DNA"/>
</dbReference>
<dbReference type="PANTHER" id="PTHR48111:SF21">
    <property type="entry name" value="DNA-BINDING DUAL MASTER TRANSCRIPTIONAL REGULATOR RPAA"/>
    <property type="match status" value="1"/>
</dbReference>
<evidence type="ECO:0000256" key="5">
    <source>
        <dbReference type="ARBA" id="ARBA00023163"/>
    </source>
</evidence>
<dbReference type="CDD" id="cd00383">
    <property type="entry name" value="trans_reg_C"/>
    <property type="match status" value="1"/>
</dbReference>
<dbReference type="RefSeq" id="WP_269892796.1">
    <property type="nucleotide sequence ID" value="NZ_JAPZPY010000001.1"/>
</dbReference>
<dbReference type="SMART" id="SM00862">
    <property type="entry name" value="Trans_reg_C"/>
    <property type="match status" value="1"/>
</dbReference>
<comment type="caution">
    <text evidence="6">Lacks conserved residue(s) required for the propagation of feature annotation.</text>
</comment>
<evidence type="ECO:0000256" key="1">
    <source>
        <dbReference type="ARBA" id="ARBA00022553"/>
    </source>
</evidence>
<accession>A0ABT4PN44</accession>
<evidence type="ECO:0000256" key="3">
    <source>
        <dbReference type="ARBA" id="ARBA00023015"/>
    </source>
</evidence>
<feature type="domain" description="Response regulatory" evidence="8">
    <location>
        <begin position="25"/>
        <end position="137"/>
    </location>
</feature>
<dbReference type="PROSITE" id="PS50110">
    <property type="entry name" value="RESPONSE_REGULATORY"/>
    <property type="match status" value="1"/>
</dbReference>